<evidence type="ECO:0000313" key="3">
    <source>
        <dbReference type="EMBL" id="SFJ88260.1"/>
    </source>
</evidence>
<evidence type="ECO:0000259" key="2">
    <source>
        <dbReference type="Pfam" id="PF00582"/>
    </source>
</evidence>
<dbReference type="InterPro" id="IPR006016">
    <property type="entry name" value="UspA"/>
</dbReference>
<dbReference type="InterPro" id="IPR006015">
    <property type="entry name" value="Universal_stress_UspA"/>
</dbReference>
<dbReference type="EMBL" id="FOQY01000013">
    <property type="protein sequence ID" value="SFJ88260.1"/>
    <property type="molecule type" value="Genomic_DNA"/>
</dbReference>
<evidence type="ECO:0000256" key="1">
    <source>
        <dbReference type="ARBA" id="ARBA00008791"/>
    </source>
</evidence>
<reference evidence="4" key="1">
    <citation type="submission" date="2016-10" db="EMBL/GenBank/DDBJ databases">
        <authorList>
            <person name="Varghese N."/>
            <person name="Submissions S."/>
        </authorList>
    </citation>
    <scope>NUCLEOTIDE SEQUENCE [LARGE SCALE GENOMIC DNA]</scope>
    <source>
        <strain evidence="4">CGMCC 4.2126</strain>
    </source>
</reference>
<dbReference type="RefSeq" id="WP_093888626.1">
    <property type="nucleotide sequence ID" value="NZ_FOQY01000013.1"/>
</dbReference>
<feature type="domain" description="UspA" evidence="2">
    <location>
        <begin position="1"/>
        <end position="139"/>
    </location>
</feature>
<sequence>MTESITAATDGSPAAMAAMEWAADDAARRGLPLRIVHVVDRWPYGVAAFPPPDWAEHAARAGEQVLAEAIAVATKYRPDVRVTTELIEGSPAKVLREQAGTATELVIGSRGLGGFAGALLGSMVLHVAGHVPGTVVVVRADADRPHGEIVVGVDGSAECEPALAYAFEQARLRGCALRAVHAWQRPVYGLIPEIPADIEGIHRFHQSMVRDKLSTWREKFPEVEVVEDVRSAHPVEALTGASARAALVVVGSRGVGAVGSALLGSVSRGVLHHAHGPVAVVHS</sequence>
<comment type="similarity">
    <text evidence="1">Belongs to the universal stress protein A family.</text>
</comment>
<accession>A0A1I3UZD7</accession>
<dbReference type="GeneID" id="96299877"/>
<dbReference type="PANTHER" id="PTHR46268">
    <property type="entry name" value="STRESS RESPONSE PROTEIN NHAX"/>
    <property type="match status" value="1"/>
</dbReference>
<organism evidence="3 4">
    <name type="scientific">Streptosporangium canum</name>
    <dbReference type="NCBI Taxonomy" id="324952"/>
    <lineage>
        <taxon>Bacteria</taxon>
        <taxon>Bacillati</taxon>
        <taxon>Actinomycetota</taxon>
        <taxon>Actinomycetes</taxon>
        <taxon>Streptosporangiales</taxon>
        <taxon>Streptosporangiaceae</taxon>
        <taxon>Streptosporangium</taxon>
    </lineage>
</organism>
<name>A0A1I3UZD7_9ACTN</name>
<keyword evidence="4" id="KW-1185">Reference proteome</keyword>
<evidence type="ECO:0000313" key="4">
    <source>
        <dbReference type="Proteomes" id="UP000199111"/>
    </source>
</evidence>
<feature type="domain" description="UspA" evidence="2">
    <location>
        <begin position="149"/>
        <end position="282"/>
    </location>
</feature>
<dbReference type="PRINTS" id="PR01438">
    <property type="entry name" value="UNVRSLSTRESS"/>
</dbReference>
<dbReference type="SUPFAM" id="SSF52402">
    <property type="entry name" value="Adenine nucleotide alpha hydrolases-like"/>
    <property type="match status" value="2"/>
</dbReference>
<dbReference type="Pfam" id="PF00582">
    <property type="entry name" value="Usp"/>
    <property type="match status" value="2"/>
</dbReference>
<gene>
    <name evidence="3" type="ORF">SAMN05216275_113156</name>
</gene>
<dbReference type="Proteomes" id="UP000199111">
    <property type="component" value="Unassembled WGS sequence"/>
</dbReference>
<dbReference type="AlphaFoldDB" id="A0A1I3UZD7"/>
<dbReference type="Gene3D" id="3.40.50.620">
    <property type="entry name" value="HUPs"/>
    <property type="match status" value="2"/>
</dbReference>
<proteinExistence type="inferred from homology"/>
<dbReference type="InterPro" id="IPR014729">
    <property type="entry name" value="Rossmann-like_a/b/a_fold"/>
</dbReference>
<dbReference type="PANTHER" id="PTHR46268:SF6">
    <property type="entry name" value="UNIVERSAL STRESS PROTEIN UP12"/>
    <property type="match status" value="1"/>
</dbReference>
<protein>
    <submittedName>
        <fullName evidence="3">Nucleotide-binding universal stress protein, UspA family</fullName>
    </submittedName>
</protein>